<dbReference type="EMBL" id="UINC01126279">
    <property type="protein sequence ID" value="SVD04653.1"/>
    <property type="molecule type" value="Genomic_DNA"/>
</dbReference>
<dbReference type="InterPro" id="IPR036709">
    <property type="entry name" value="Autotransporte_beta_dom_sf"/>
</dbReference>
<evidence type="ECO:0008006" key="2">
    <source>
        <dbReference type="Google" id="ProtNLM"/>
    </source>
</evidence>
<evidence type="ECO:0000313" key="1">
    <source>
        <dbReference type="EMBL" id="SVD04653.1"/>
    </source>
</evidence>
<organism evidence="1">
    <name type="scientific">marine metagenome</name>
    <dbReference type="NCBI Taxonomy" id="408172"/>
    <lineage>
        <taxon>unclassified sequences</taxon>
        <taxon>metagenomes</taxon>
        <taxon>ecological metagenomes</taxon>
    </lineage>
</organism>
<name>A0A382S464_9ZZZZ</name>
<protein>
    <recommendedName>
        <fullName evidence="2">Autotransporter domain-containing protein</fullName>
    </recommendedName>
</protein>
<accession>A0A382S464</accession>
<proteinExistence type="predicted"/>
<dbReference type="SUPFAM" id="SSF103515">
    <property type="entry name" value="Autotransporter"/>
    <property type="match status" value="1"/>
</dbReference>
<sequence>MFGQSSEENKFTFRSSLLINGLDYSLDENSGVGIFVGKFSRNINQNNIEKAESTIFGSAYVYAFECYFCDTFSVVTTLGTGSTDYETKDGSIYSYSGWGIQIYGGYQWYFENNVSLIIGLGPSYSSSSKQSENLKSSVDYEKDVEDYVKNRTFQPISSIPLLLVGYTF</sequence>
<dbReference type="AlphaFoldDB" id="A0A382S464"/>
<gene>
    <name evidence="1" type="ORF">METZ01_LOCUS357507</name>
</gene>
<reference evidence="1" key="1">
    <citation type="submission" date="2018-05" db="EMBL/GenBank/DDBJ databases">
        <authorList>
            <person name="Lanie J.A."/>
            <person name="Ng W.-L."/>
            <person name="Kazmierczak K.M."/>
            <person name="Andrzejewski T.M."/>
            <person name="Davidsen T.M."/>
            <person name="Wayne K.J."/>
            <person name="Tettelin H."/>
            <person name="Glass J.I."/>
            <person name="Rusch D."/>
            <person name="Podicherti R."/>
            <person name="Tsui H.-C.T."/>
            <person name="Winkler M.E."/>
        </authorList>
    </citation>
    <scope>NUCLEOTIDE SEQUENCE</scope>
</reference>